<reference evidence="1 2" key="1">
    <citation type="submission" date="2021-05" db="EMBL/GenBank/DDBJ databases">
        <authorList>
            <person name="Zhang Z.D."/>
            <person name="Osman G."/>
        </authorList>
    </citation>
    <scope>NUCLEOTIDE SEQUENCE [LARGE SCALE GENOMIC DNA]</scope>
    <source>
        <strain evidence="1 2">KCTC 32217</strain>
    </source>
</reference>
<name>A0AAP2CH97_9BACT</name>
<dbReference type="RefSeq" id="WP_213945523.1">
    <property type="nucleotide sequence ID" value="NZ_JAHBGI010000013.1"/>
</dbReference>
<evidence type="ECO:0000313" key="2">
    <source>
        <dbReference type="Proteomes" id="UP001319104"/>
    </source>
</evidence>
<evidence type="ECO:0000313" key="1">
    <source>
        <dbReference type="EMBL" id="MBS9524658.1"/>
    </source>
</evidence>
<dbReference type="AlphaFoldDB" id="A0AAP2CH97"/>
<keyword evidence="2" id="KW-1185">Reference proteome</keyword>
<sequence>MKKRYWIPLSIILFIFLLLHFALEPIALRQVNRALGNLEGMHGRVNDVSIQLYRGAYQVDSLYIFTDKQTPEDIPFFAVSTIDISLEWSSLFRGEIVGDVGLINPVLNYVYDGQEVDDGDEADLGKVLDDLVPFRINTFTVENGEIHYLDPTASPKVDVFIQAMDIQATNLGNLQETDKALPSSVSITGTTNGGGVLTGNIDLNILKAHPDMDANIELEGVDLTALNDFTEAYAKFTFSEGQMYVGTEIVMKDGVFEGYTKPIFSNVKISDQREEDQSFWRRAWEGIVGAAFGLFENPEEEQVATRIPFEGDTTGTDTKLIPTIFNVFRNAFIEAFQKDLDHELEFGE</sequence>
<organism evidence="1 2">
    <name type="scientific">Litoribacter ruber</name>
    <dbReference type="NCBI Taxonomy" id="702568"/>
    <lineage>
        <taxon>Bacteria</taxon>
        <taxon>Pseudomonadati</taxon>
        <taxon>Bacteroidota</taxon>
        <taxon>Cytophagia</taxon>
        <taxon>Cytophagales</taxon>
        <taxon>Cyclobacteriaceae</taxon>
        <taxon>Litoribacter</taxon>
    </lineage>
</organism>
<protein>
    <submittedName>
        <fullName evidence="1">DUF748 domain-containing protein</fullName>
    </submittedName>
</protein>
<dbReference type="InterPro" id="IPR008023">
    <property type="entry name" value="DUF748"/>
</dbReference>
<comment type="caution">
    <text evidence="1">The sequence shown here is derived from an EMBL/GenBank/DDBJ whole genome shotgun (WGS) entry which is preliminary data.</text>
</comment>
<accession>A0AAP2CH97</accession>
<dbReference type="Pfam" id="PF05359">
    <property type="entry name" value="DUF748"/>
    <property type="match status" value="1"/>
</dbReference>
<dbReference type="EMBL" id="JAHCMY010000006">
    <property type="protein sequence ID" value="MBS9524658.1"/>
    <property type="molecule type" value="Genomic_DNA"/>
</dbReference>
<gene>
    <name evidence="1" type="ORF">KI659_11620</name>
</gene>
<dbReference type="Proteomes" id="UP001319104">
    <property type="component" value="Unassembled WGS sequence"/>
</dbReference>
<proteinExistence type="predicted"/>